<dbReference type="InterPro" id="IPR013094">
    <property type="entry name" value="AB_hydrolase_3"/>
</dbReference>
<feature type="compositionally biased region" description="Acidic residues" evidence="9">
    <location>
        <begin position="21"/>
        <end position="33"/>
    </location>
</feature>
<evidence type="ECO:0000256" key="5">
    <source>
        <dbReference type="ARBA" id="ARBA00022927"/>
    </source>
</evidence>
<dbReference type="SMART" id="SM00762">
    <property type="entry name" value="Cog4"/>
    <property type="match status" value="1"/>
</dbReference>
<comment type="subcellular location">
    <subcellularLocation>
        <location evidence="1">Golgi apparatus membrane</location>
        <topology evidence="1">Peripheral membrane protein</topology>
    </subcellularLocation>
</comment>
<dbReference type="InterPro" id="IPR048682">
    <property type="entry name" value="COG4"/>
</dbReference>
<feature type="compositionally biased region" description="Polar residues" evidence="9">
    <location>
        <begin position="682"/>
        <end position="697"/>
    </location>
</feature>
<dbReference type="AlphaFoldDB" id="A0A9P4MLX3"/>
<sequence>MADYSDPEKVRALSKIHPEVEEALQSEPPDDIDWADPANLPKLREIVNGYGMAVQQTEEQAKLESAIEIPMRDGHHNEIRIHKPATSSGKSPVVVLIHGGGFSVGNNRMLIPTARALADLFGATVITISYRLTPENPFPISANDCWDSLVWISKNARQFGADHAAGLIIGGVSAGGQLTAVIGQKAVTEKLAPPVTGLWLVVPSIFAEEIVPERYQHLFISREQNSKAPALETRELDAIRQLLSPDVRSPLYSPVNATNAHVGMPPTYIQVCGLDPTRDDGLIYEALLRENGVKTRLDVYPGTPHAYWFDMGHLKSAQKCRADSLNVQIILSPMISSNAVNGVSENGTGKPANKRHSRAASLSIYNASSIAEIQQALHDLSRHEKVVTSKLDTLVASQKSLSQQLARLDIARAQLGPQVSAVRSVSTGMLSSAAGTAGRISGAVKKLDNEQAAVKATLEVVEQVVELKACVLGVHGAMEGTQDWELAATYLNRAFKVPSEVIDGAFAEEIVPTADVPDAPRITLNKAAEDLCTLFLREFEKAIKEGDGTNVTRFFKLFPLIGRDNVGLDAYGRYVCGGVSSRARNNFSSNQKKEGLFYAINLTKLFEHIAQIVDGHEPLVSRHYGPGAMSKVIERLQVEADVQGGIILDTWSEECQVGRKLTDVKSYAFNFLVQSFLPNSKPSTHLRTGSPMIGSSHSPRHSEDESVDMKEVDALLNEMAMMLGRWALYSNFIANKVEDTSDSAAQKTLAIPGLISNSSLPRKISDYLIEPFNIMTTFFFRRSVEKAFQMDEPPADLNLNLNKKLGSSPPYITSAVDDVMYILNQVLQRSLGTSQRSVVASVIPSISRVLSSDFYGMTQRKMRDESYPKSAIQGSLPPENLVVSFIVLMNNLDVSTDYVQRIVEGQLRAPDGTQDGDPEDRPRLSHLFPFGNDAVFVEKQVRNILTSFGNKTAELLAEAVEVLSRQVLRPRLRPVLIETFRDVDYAPEDDTRADEEGDSEPVAQRFERGWVAFINPVKRITTEHNFERIHTAMVEYFAKTLEKRVWSLYGRVNALGAIQLERDITEIVSAATKGGKYSLRDAFVRTTQMVLILNMDDEEWEDHLRSTQGTQTSESDDPDIDWQLDTAERQRTRDILKASRV</sequence>
<dbReference type="Pfam" id="PF07859">
    <property type="entry name" value="Abhydrolase_3"/>
    <property type="match status" value="1"/>
</dbReference>
<keyword evidence="5" id="KW-0653">Protein transport</keyword>
<feature type="domain" description="COG4 transport protein middle alpha-helical bundle" evidence="10">
    <location>
        <begin position="524"/>
        <end position="863"/>
    </location>
</feature>
<dbReference type="GO" id="GO:0016787">
    <property type="term" value="F:hydrolase activity"/>
    <property type="evidence" value="ECO:0007669"/>
    <property type="project" value="InterPro"/>
</dbReference>
<dbReference type="Pfam" id="PF20662">
    <property type="entry name" value="COG4_C"/>
    <property type="match status" value="1"/>
</dbReference>
<dbReference type="InterPro" id="IPR048684">
    <property type="entry name" value="COG4_C"/>
</dbReference>
<dbReference type="OrthoDB" id="47059at2759"/>
<keyword evidence="12" id="KW-1185">Reference proteome</keyword>
<reference evidence="11" key="1">
    <citation type="journal article" date="2020" name="Stud. Mycol.">
        <title>101 Dothideomycetes genomes: a test case for predicting lifestyles and emergence of pathogens.</title>
        <authorList>
            <person name="Haridas S."/>
            <person name="Albert R."/>
            <person name="Binder M."/>
            <person name="Bloem J."/>
            <person name="Labutti K."/>
            <person name="Salamov A."/>
            <person name="Andreopoulos B."/>
            <person name="Baker S."/>
            <person name="Barry K."/>
            <person name="Bills G."/>
            <person name="Bluhm B."/>
            <person name="Cannon C."/>
            <person name="Castanera R."/>
            <person name="Culley D."/>
            <person name="Daum C."/>
            <person name="Ezra D."/>
            <person name="Gonzalez J."/>
            <person name="Henrissat B."/>
            <person name="Kuo A."/>
            <person name="Liang C."/>
            <person name="Lipzen A."/>
            <person name="Lutzoni F."/>
            <person name="Magnuson J."/>
            <person name="Mondo S."/>
            <person name="Nolan M."/>
            <person name="Ohm R."/>
            <person name="Pangilinan J."/>
            <person name="Park H.-J."/>
            <person name="Ramirez L."/>
            <person name="Alfaro M."/>
            <person name="Sun H."/>
            <person name="Tritt A."/>
            <person name="Yoshinaga Y."/>
            <person name="Zwiers L.-H."/>
            <person name="Turgeon B."/>
            <person name="Goodwin S."/>
            <person name="Spatafora J."/>
            <person name="Crous P."/>
            <person name="Grigoriev I."/>
        </authorList>
    </citation>
    <scope>NUCLEOTIDE SEQUENCE</scope>
    <source>
        <strain evidence="11">CBS 260.36</strain>
    </source>
</reference>
<comment type="similarity">
    <text evidence="2">Belongs to the COG4 family.</text>
</comment>
<dbReference type="PANTHER" id="PTHR24016">
    <property type="entry name" value="CONSERVED OLIGOMERIC GOLGI COMPLEX SUBUNIT 4"/>
    <property type="match status" value="1"/>
</dbReference>
<dbReference type="Proteomes" id="UP000799439">
    <property type="component" value="Unassembled WGS sequence"/>
</dbReference>
<evidence type="ECO:0000256" key="1">
    <source>
        <dbReference type="ARBA" id="ARBA00004395"/>
    </source>
</evidence>
<dbReference type="Pfam" id="PF08318">
    <property type="entry name" value="COG4_m"/>
    <property type="match status" value="1"/>
</dbReference>
<comment type="caution">
    <text evidence="11">The sequence shown here is derived from an EMBL/GenBank/DDBJ whole genome shotgun (WGS) entry which is preliminary data.</text>
</comment>
<evidence type="ECO:0000256" key="4">
    <source>
        <dbReference type="ARBA" id="ARBA00022448"/>
    </source>
</evidence>
<dbReference type="EMBL" id="ML996081">
    <property type="protein sequence ID" value="KAF2157812.1"/>
    <property type="molecule type" value="Genomic_DNA"/>
</dbReference>
<evidence type="ECO:0000313" key="11">
    <source>
        <dbReference type="EMBL" id="KAF2157812.1"/>
    </source>
</evidence>
<evidence type="ECO:0000256" key="2">
    <source>
        <dbReference type="ARBA" id="ARBA00009215"/>
    </source>
</evidence>
<feature type="region of interest" description="Disordered" evidence="9">
    <location>
        <begin position="1"/>
        <end position="33"/>
    </location>
</feature>
<dbReference type="InterPro" id="IPR048680">
    <property type="entry name" value="COG4_N"/>
</dbReference>
<evidence type="ECO:0000256" key="8">
    <source>
        <dbReference type="ARBA" id="ARBA00031340"/>
    </source>
</evidence>
<accession>A0A9P4MLX3</accession>
<dbReference type="Pfam" id="PF20663">
    <property type="entry name" value="COG4_N"/>
    <property type="match status" value="1"/>
</dbReference>
<dbReference type="GO" id="GO:0015031">
    <property type="term" value="P:protein transport"/>
    <property type="evidence" value="ECO:0007669"/>
    <property type="project" value="UniProtKB-KW"/>
</dbReference>
<evidence type="ECO:0000313" key="12">
    <source>
        <dbReference type="Proteomes" id="UP000799439"/>
    </source>
</evidence>
<dbReference type="PANTHER" id="PTHR24016:SF0">
    <property type="entry name" value="CONSERVED OLIGOMERIC GOLGI COMPLEX SUBUNIT 4"/>
    <property type="match status" value="1"/>
</dbReference>
<dbReference type="InterPro" id="IPR013167">
    <property type="entry name" value="COG4_M"/>
</dbReference>
<keyword evidence="4" id="KW-0813">Transport</keyword>
<evidence type="ECO:0000256" key="6">
    <source>
        <dbReference type="ARBA" id="ARBA00023034"/>
    </source>
</evidence>
<evidence type="ECO:0000256" key="9">
    <source>
        <dbReference type="SAM" id="MobiDB-lite"/>
    </source>
</evidence>
<proteinExistence type="inferred from homology"/>
<dbReference type="Gene3D" id="3.40.50.1820">
    <property type="entry name" value="alpha/beta hydrolase"/>
    <property type="match status" value="1"/>
</dbReference>
<dbReference type="SUPFAM" id="SSF53474">
    <property type="entry name" value="alpha/beta-Hydrolases"/>
    <property type="match status" value="1"/>
</dbReference>
<protein>
    <recommendedName>
        <fullName evidence="3">Conserved oligomeric Golgi complex subunit 4</fullName>
    </recommendedName>
    <alternativeName>
        <fullName evidence="8">Component of oligomeric Golgi complex 4</fullName>
    </alternativeName>
</protein>
<keyword evidence="6" id="KW-0333">Golgi apparatus</keyword>
<evidence type="ECO:0000256" key="7">
    <source>
        <dbReference type="ARBA" id="ARBA00023136"/>
    </source>
</evidence>
<dbReference type="GO" id="GO:0000139">
    <property type="term" value="C:Golgi membrane"/>
    <property type="evidence" value="ECO:0007669"/>
    <property type="project" value="UniProtKB-SubCell"/>
</dbReference>
<name>A0A9P4MLX3_9PEZI</name>
<feature type="compositionally biased region" description="Basic and acidic residues" evidence="9">
    <location>
        <begin position="1"/>
        <end position="20"/>
    </location>
</feature>
<organism evidence="11 12">
    <name type="scientific">Myriangium duriaei CBS 260.36</name>
    <dbReference type="NCBI Taxonomy" id="1168546"/>
    <lineage>
        <taxon>Eukaryota</taxon>
        <taxon>Fungi</taxon>
        <taxon>Dikarya</taxon>
        <taxon>Ascomycota</taxon>
        <taxon>Pezizomycotina</taxon>
        <taxon>Dothideomycetes</taxon>
        <taxon>Dothideomycetidae</taxon>
        <taxon>Myriangiales</taxon>
        <taxon>Myriangiaceae</taxon>
        <taxon>Myriangium</taxon>
    </lineage>
</organism>
<dbReference type="Gene3D" id="1.20.58.1970">
    <property type="match status" value="1"/>
</dbReference>
<evidence type="ECO:0000259" key="10">
    <source>
        <dbReference type="SMART" id="SM00762"/>
    </source>
</evidence>
<evidence type="ECO:0000256" key="3">
    <source>
        <dbReference type="ARBA" id="ARBA00020975"/>
    </source>
</evidence>
<dbReference type="InterPro" id="IPR029058">
    <property type="entry name" value="AB_hydrolase_fold"/>
</dbReference>
<feature type="region of interest" description="Disordered" evidence="9">
    <location>
        <begin position="682"/>
        <end position="706"/>
    </location>
</feature>
<keyword evidence="7" id="KW-0472">Membrane</keyword>
<gene>
    <name evidence="11" type="ORF">K461DRAFT_264657</name>
</gene>